<comment type="caution">
    <text evidence="2">The sequence shown here is derived from an EMBL/GenBank/DDBJ whole genome shotgun (WGS) entry which is preliminary data.</text>
</comment>
<name>A0ABS3CDJ5_9BACT</name>
<dbReference type="InterPro" id="IPR052701">
    <property type="entry name" value="GAG_Ulvan_Degrading_Sulfatases"/>
</dbReference>
<sequence>MKKTEIYFSLLFALGFFLHINVIAQDKPNILIIFPDDVGWSNVSAYGNGVMGYTTPNIDRIAKEGVLFTEHYAQPSCTAGRAALITGQYPIRSGMTTVGRPGGELGLQKESPTLAEVLKGQGYTTGQFGKNHLGDRNSHLPTVHGFDEFFGNLYHLNTQEEFQQKDYPQDPEFFKKYGTRGVLHTWATDKDDPTVDPRFGKVGKQRIEDTGQLSKERMETVDEEFEEAMFDFIKRSQDDDKPFFAWFNPSRMHMYTHLKPENRYLALPYTTEHDFYGSGMMEHDMMVGDILDRLEEMGLLENTIVVYSTDNGPEHSARTHGGTTPFRGEKMTTYEGGVRVPMMVMWKNHIPEGTVLRGIQSHMDIFTTLAAAAGVPDVAEKMMKERNQYIDGVNNLDYWLGKKETSDRTNFIYYHESDIRAIRVNQWKLHFQTSENYYAPYVKQKFPIFYNIHFDPYESFDNLTDRSDILQRKQFLNEPVQEILGEHIKSLQEFPPVQKAATLDFSELVKQLQSGKQ</sequence>
<gene>
    <name evidence="2" type="ORF">J0A69_04060</name>
</gene>
<proteinExistence type="predicted"/>
<evidence type="ECO:0000313" key="3">
    <source>
        <dbReference type="Proteomes" id="UP000664480"/>
    </source>
</evidence>
<dbReference type="PANTHER" id="PTHR43751:SF2">
    <property type="entry name" value="SULFATASE N-TERMINAL DOMAIN-CONTAINING PROTEIN"/>
    <property type="match status" value="1"/>
</dbReference>
<dbReference type="EMBL" id="JAFKCU010000001">
    <property type="protein sequence ID" value="MBN7814586.1"/>
    <property type="molecule type" value="Genomic_DNA"/>
</dbReference>
<dbReference type="Pfam" id="PF00884">
    <property type="entry name" value="Sulfatase"/>
    <property type="match status" value="1"/>
</dbReference>
<protein>
    <submittedName>
        <fullName evidence="2">Arylsulfatase</fullName>
    </submittedName>
</protein>
<dbReference type="SUPFAM" id="SSF53649">
    <property type="entry name" value="Alkaline phosphatase-like"/>
    <property type="match status" value="1"/>
</dbReference>
<dbReference type="Gene3D" id="3.30.1120.10">
    <property type="match status" value="1"/>
</dbReference>
<dbReference type="Proteomes" id="UP000664480">
    <property type="component" value="Unassembled WGS sequence"/>
</dbReference>
<keyword evidence="3" id="KW-1185">Reference proteome</keyword>
<evidence type="ECO:0000259" key="1">
    <source>
        <dbReference type="Pfam" id="PF00884"/>
    </source>
</evidence>
<dbReference type="Pfam" id="PF14707">
    <property type="entry name" value="Sulfatase_C"/>
    <property type="match status" value="1"/>
</dbReference>
<evidence type="ECO:0000313" key="2">
    <source>
        <dbReference type="EMBL" id="MBN7814586.1"/>
    </source>
</evidence>
<dbReference type="CDD" id="cd16142">
    <property type="entry name" value="ARS_like"/>
    <property type="match status" value="1"/>
</dbReference>
<organism evidence="2 3">
    <name type="scientific">Algoriphagus pacificus</name>
    <dbReference type="NCBI Taxonomy" id="2811234"/>
    <lineage>
        <taxon>Bacteria</taxon>
        <taxon>Pseudomonadati</taxon>
        <taxon>Bacteroidota</taxon>
        <taxon>Cytophagia</taxon>
        <taxon>Cytophagales</taxon>
        <taxon>Cyclobacteriaceae</taxon>
        <taxon>Algoriphagus</taxon>
    </lineage>
</organism>
<dbReference type="InterPro" id="IPR000917">
    <property type="entry name" value="Sulfatase_N"/>
</dbReference>
<dbReference type="Gene3D" id="3.40.720.10">
    <property type="entry name" value="Alkaline Phosphatase, subunit A"/>
    <property type="match status" value="1"/>
</dbReference>
<reference evidence="2 3" key="1">
    <citation type="submission" date="2021-03" db="EMBL/GenBank/DDBJ databases">
        <title>novel species isolated from a fishpond in China.</title>
        <authorList>
            <person name="Lu H."/>
            <person name="Cai Z."/>
        </authorList>
    </citation>
    <scope>NUCLEOTIDE SEQUENCE [LARGE SCALE GENOMIC DNA]</scope>
    <source>
        <strain evidence="2 3">YJ13C</strain>
    </source>
</reference>
<dbReference type="PANTHER" id="PTHR43751">
    <property type="entry name" value="SULFATASE"/>
    <property type="match status" value="1"/>
</dbReference>
<dbReference type="RefSeq" id="WP_206585225.1">
    <property type="nucleotide sequence ID" value="NZ_JAFKCU010000001.1"/>
</dbReference>
<feature type="domain" description="Sulfatase N-terminal" evidence="1">
    <location>
        <begin position="28"/>
        <end position="375"/>
    </location>
</feature>
<dbReference type="InterPro" id="IPR017850">
    <property type="entry name" value="Alkaline_phosphatase_core_sf"/>
</dbReference>
<accession>A0ABS3CDJ5</accession>